<keyword evidence="2" id="KW-0677">Repeat</keyword>
<dbReference type="AlphaFoldDB" id="A0A445GUA8"/>
<dbReference type="InterPro" id="IPR036390">
    <property type="entry name" value="WH_DNA-bd_sf"/>
</dbReference>
<sequence>MHCNGVEEKSMSINTAPQIKFDVFVSLRGKDIRDGFLSHLTEAFKRNQVHAFVDDKLERGEEIWPSLVTAIERSFILLIIFSQDYASSRWCLEVLVTILECRDKYERIVIPVFYKMEPTNVQHQLGSYTKMHLLSMKEDTKARNDAYRNDVEVVKEIVNLVLKRLAKPKIMSKGLVLIVIDDVNDLDHLEKLFGTLDNFGSEVYEVMKLSYKGLDHKEQRIFLDLACFFLTSNIMMNVGELKSLLKDNESDNSVFYGLERLKDKALKTFSEDNYVSMHVTLQEMAWELIWRESRIPGRFNRLWNFDDIDEALKNVKATEAIRSIQIDVQNIMKQKLSPHIFAKMSRSQFLEISGEYNDDLFDQLCILAEGLQFLAIELRFFYWDYYPLKSLPENFSAKKLVVLNLPDSKMEKLWDGVKNLVNLKQVDLSLSKELMELPDLSKATNLEVLKLNCCYRLTNVHPSIFSLPKLEKLEFCWCISLTILASESQLCSLSYLNLDYCFPLKKFSPISENMKEGRLVKTMVKALPSSINNPRQSLPELPVSLETLDARQCISLKTVLFPSTTAEQLKENRKQVLLLNCLNLDEHTLVAIGLKAQINVMKFANHILSTPSQNHVENCSDYHLKYCTYQCVYLYPGCSVPEWLEYKTTNDHINIDPSSAPPSPILGYIFCFVFGGNQYPGMSVRCNICITISIGFIIKMSSSIIVLVYLNGRIFQSDDDIKFGGPKKAIQIKRGVTFDGLKKRIRDKLTKWIVTIPTNHFVCVSVATLRKQQIGTRAFLRNRV</sequence>
<evidence type="ECO:0000256" key="3">
    <source>
        <dbReference type="ARBA" id="ARBA00022821"/>
    </source>
</evidence>
<evidence type="ECO:0000256" key="1">
    <source>
        <dbReference type="ARBA" id="ARBA00022614"/>
    </source>
</evidence>
<dbReference type="GO" id="GO:0007165">
    <property type="term" value="P:signal transduction"/>
    <property type="evidence" value="ECO:0007669"/>
    <property type="project" value="InterPro"/>
</dbReference>
<evidence type="ECO:0000256" key="4">
    <source>
        <dbReference type="SAM" id="Phobius"/>
    </source>
</evidence>
<name>A0A445GUA8_GLYSO</name>
<dbReference type="InterPro" id="IPR000157">
    <property type="entry name" value="TIR_dom"/>
</dbReference>
<keyword evidence="4" id="KW-1133">Transmembrane helix</keyword>
<dbReference type="PROSITE" id="PS50104">
    <property type="entry name" value="TIR"/>
    <property type="match status" value="1"/>
</dbReference>
<dbReference type="SMART" id="SM00255">
    <property type="entry name" value="TIR"/>
    <property type="match status" value="1"/>
</dbReference>
<feature type="domain" description="TIR" evidence="5">
    <location>
        <begin position="19"/>
        <end position="165"/>
    </location>
</feature>
<dbReference type="InterPro" id="IPR032675">
    <property type="entry name" value="LRR_dom_sf"/>
</dbReference>
<dbReference type="GO" id="GO:0006952">
    <property type="term" value="P:defense response"/>
    <property type="evidence" value="ECO:0007669"/>
    <property type="project" value="UniProtKB-KW"/>
</dbReference>
<dbReference type="Pfam" id="PF07725">
    <property type="entry name" value="LRR_3"/>
    <property type="match status" value="1"/>
</dbReference>
<reference evidence="6 7" key="1">
    <citation type="submission" date="2018-09" db="EMBL/GenBank/DDBJ databases">
        <title>A high-quality reference genome of wild soybean provides a powerful tool to mine soybean genomes.</title>
        <authorList>
            <person name="Xie M."/>
            <person name="Chung C.Y.L."/>
            <person name="Li M.-W."/>
            <person name="Wong F.-L."/>
            <person name="Chan T.-F."/>
            <person name="Lam H.-M."/>
        </authorList>
    </citation>
    <scope>NUCLEOTIDE SEQUENCE [LARGE SCALE GENOMIC DNA]</scope>
    <source>
        <strain evidence="7">cv. W05</strain>
        <tissue evidence="6">Hypocotyl of etiolated seedlings</tissue>
    </source>
</reference>
<dbReference type="Gene3D" id="3.40.50.10140">
    <property type="entry name" value="Toll/interleukin-1 receptor homology (TIR) domain"/>
    <property type="match status" value="1"/>
</dbReference>
<evidence type="ECO:0000256" key="2">
    <source>
        <dbReference type="ARBA" id="ARBA00022737"/>
    </source>
</evidence>
<dbReference type="PANTHER" id="PTHR11017:SF263">
    <property type="entry name" value="ADP-RIBOSYL CYCLASE_CYCLIC ADP-RIBOSE HYDROLASE"/>
    <property type="match status" value="1"/>
</dbReference>
<keyword evidence="4" id="KW-0472">Membrane</keyword>
<dbReference type="Pfam" id="PF23282">
    <property type="entry name" value="WHD_ROQ1"/>
    <property type="match status" value="1"/>
</dbReference>
<dbReference type="Proteomes" id="UP000289340">
    <property type="component" value="Chromosome 15"/>
</dbReference>
<proteinExistence type="predicted"/>
<evidence type="ECO:0000313" key="7">
    <source>
        <dbReference type="Proteomes" id="UP000289340"/>
    </source>
</evidence>
<evidence type="ECO:0000313" key="6">
    <source>
        <dbReference type="EMBL" id="RZB64869.1"/>
    </source>
</evidence>
<dbReference type="Pfam" id="PF01582">
    <property type="entry name" value="TIR"/>
    <property type="match status" value="1"/>
</dbReference>
<accession>A0A445GUA8</accession>
<dbReference type="InterPro" id="IPR058192">
    <property type="entry name" value="WHD_ROQ1-like"/>
</dbReference>
<protein>
    <submittedName>
        <fullName evidence="6">Putative WRKY transcription factor 19</fullName>
    </submittedName>
</protein>
<keyword evidence="4" id="KW-0812">Transmembrane</keyword>
<dbReference type="SUPFAM" id="SSF52058">
    <property type="entry name" value="L domain-like"/>
    <property type="match status" value="1"/>
</dbReference>
<dbReference type="InterPro" id="IPR011713">
    <property type="entry name" value="Leu-rich_rpt_3"/>
</dbReference>
<dbReference type="Gene3D" id="3.80.10.10">
    <property type="entry name" value="Ribonuclease Inhibitor"/>
    <property type="match status" value="1"/>
</dbReference>
<dbReference type="InterPro" id="IPR035897">
    <property type="entry name" value="Toll_tir_struct_dom_sf"/>
</dbReference>
<dbReference type="SUPFAM" id="SSF52200">
    <property type="entry name" value="Toll/Interleukin receptor TIR domain"/>
    <property type="match status" value="1"/>
</dbReference>
<organism evidence="6 7">
    <name type="scientific">Glycine soja</name>
    <name type="common">Wild soybean</name>
    <dbReference type="NCBI Taxonomy" id="3848"/>
    <lineage>
        <taxon>Eukaryota</taxon>
        <taxon>Viridiplantae</taxon>
        <taxon>Streptophyta</taxon>
        <taxon>Embryophyta</taxon>
        <taxon>Tracheophyta</taxon>
        <taxon>Spermatophyta</taxon>
        <taxon>Magnoliopsida</taxon>
        <taxon>eudicotyledons</taxon>
        <taxon>Gunneridae</taxon>
        <taxon>Pentapetalae</taxon>
        <taxon>rosids</taxon>
        <taxon>fabids</taxon>
        <taxon>Fabales</taxon>
        <taxon>Fabaceae</taxon>
        <taxon>Papilionoideae</taxon>
        <taxon>50 kb inversion clade</taxon>
        <taxon>NPAAA clade</taxon>
        <taxon>indigoferoid/millettioid clade</taxon>
        <taxon>Phaseoleae</taxon>
        <taxon>Glycine</taxon>
        <taxon>Glycine subgen. Soja</taxon>
    </lineage>
</organism>
<gene>
    <name evidence="6" type="ORF">D0Y65_041085</name>
</gene>
<dbReference type="EMBL" id="QZWG01000015">
    <property type="protein sequence ID" value="RZB64869.1"/>
    <property type="molecule type" value="Genomic_DNA"/>
</dbReference>
<comment type="caution">
    <text evidence="6">The sequence shown here is derived from an EMBL/GenBank/DDBJ whole genome shotgun (WGS) entry which is preliminary data.</text>
</comment>
<dbReference type="PANTHER" id="PTHR11017">
    <property type="entry name" value="LEUCINE-RICH REPEAT-CONTAINING PROTEIN"/>
    <property type="match status" value="1"/>
</dbReference>
<dbReference type="InterPro" id="IPR044974">
    <property type="entry name" value="Disease_R_plants"/>
</dbReference>
<dbReference type="SUPFAM" id="SSF46785">
    <property type="entry name" value="Winged helix' DNA-binding domain"/>
    <property type="match status" value="1"/>
</dbReference>
<evidence type="ECO:0000259" key="5">
    <source>
        <dbReference type="PROSITE" id="PS50104"/>
    </source>
</evidence>
<keyword evidence="1" id="KW-0433">Leucine-rich repeat</keyword>
<keyword evidence="7" id="KW-1185">Reference proteome</keyword>
<feature type="transmembrane region" description="Helical" evidence="4">
    <location>
        <begin position="690"/>
        <end position="710"/>
    </location>
</feature>
<keyword evidence="3" id="KW-0611">Plant defense</keyword>